<organism evidence="2">
    <name type="scientific">Darwinula stevensoni</name>
    <dbReference type="NCBI Taxonomy" id="69355"/>
    <lineage>
        <taxon>Eukaryota</taxon>
        <taxon>Metazoa</taxon>
        <taxon>Ecdysozoa</taxon>
        <taxon>Arthropoda</taxon>
        <taxon>Crustacea</taxon>
        <taxon>Oligostraca</taxon>
        <taxon>Ostracoda</taxon>
        <taxon>Podocopa</taxon>
        <taxon>Podocopida</taxon>
        <taxon>Darwinulocopina</taxon>
        <taxon>Darwinuloidea</taxon>
        <taxon>Darwinulidae</taxon>
        <taxon>Darwinula</taxon>
    </lineage>
</organism>
<name>A0A7R9A8B3_9CRUS</name>
<evidence type="ECO:0000313" key="2">
    <source>
        <dbReference type="EMBL" id="CAD7249323.1"/>
    </source>
</evidence>
<feature type="chain" id="PRO_5036209677" evidence="1">
    <location>
        <begin position="21"/>
        <end position="84"/>
    </location>
</feature>
<gene>
    <name evidence="2" type="ORF">DSTB1V02_LOCUS9121</name>
</gene>
<evidence type="ECO:0000256" key="1">
    <source>
        <dbReference type="SAM" id="SignalP"/>
    </source>
</evidence>
<protein>
    <submittedName>
        <fullName evidence="2">Uncharacterized protein</fullName>
    </submittedName>
</protein>
<accession>A0A7R9A8B3</accession>
<keyword evidence="1" id="KW-0732">Signal</keyword>
<dbReference type="Proteomes" id="UP000677054">
    <property type="component" value="Unassembled WGS sequence"/>
</dbReference>
<proteinExistence type="predicted"/>
<keyword evidence="3" id="KW-1185">Reference proteome</keyword>
<dbReference type="AlphaFoldDB" id="A0A7R9A8B3"/>
<evidence type="ECO:0000313" key="3">
    <source>
        <dbReference type="Proteomes" id="UP000677054"/>
    </source>
</evidence>
<feature type="signal peptide" evidence="1">
    <location>
        <begin position="1"/>
        <end position="20"/>
    </location>
</feature>
<reference evidence="2" key="1">
    <citation type="submission" date="2020-11" db="EMBL/GenBank/DDBJ databases">
        <authorList>
            <person name="Tran Van P."/>
        </authorList>
    </citation>
    <scope>NUCLEOTIDE SEQUENCE</scope>
</reference>
<dbReference type="EMBL" id="LR901753">
    <property type="protein sequence ID" value="CAD7249323.1"/>
    <property type="molecule type" value="Genomic_DNA"/>
</dbReference>
<sequence length="84" mass="9437">MARWAVFVCVCCLLFRSSESRYLPTRPDSSFDHDVQLAIVKTLIAASGGHPTEDPVPQAEKRLAFYSFAPLQPRRPRTDSVDTL</sequence>
<dbReference type="EMBL" id="CAJPEV010002236">
    <property type="protein sequence ID" value="CAG0896213.1"/>
    <property type="molecule type" value="Genomic_DNA"/>
</dbReference>